<keyword evidence="7" id="KW-1185">Reference proteome</keyword>
<dbReference type="PANTHER" id="PTHR37164">
    <property type="entry name" value="BACTERIOHEMERYTHRIN"/>
    <property type="match status" value="1"/>
</dbReference>
<dbReference type="PROSITE" id="PS00550">
    <property type="entry name" value="HEMERYTHRINS"/>
    <property type="match status" value="1"/>
</dbReference>
<evidence type="ECO:0000313" key="6">
    <source>
        <dbReference type="EMBL" id="GGF67223.1"/>
    </source>
</evidence>
<dbReference type="InterPro" id="IPR035938">
    <property type="entry name" value="Hemerythrin-like_sf"/>
</dbReference>
<keyword evidence="2" id="KW-0813">Transport</keyword>
<dbReference type="InterPro" id="IPR050669">
    <property type="entry name" value="Hemerythrin"/>
</dbReference>
<keyword evidence="4" id="KW-0408">Iron</keyword>
<dbReference type="InterPro" id="IPR012312">
    <property type="entry name" value="Hemerythrin-like"/>
</dbReference>
<dbReference type="GO" id="GO:0005344">
    <property type="term" value="F:oxygen carrier activity"/>
    <property type="evidence" value="ECO:0007669"/>
    <property type="project" value="UniProtKB-KW"/>
</dbReference>
<evidence type="ECO:0000313" key="7">
    <source>
        <dbReference type="Proteomes" id="UP000632498"/>
    </source>
</evidence>
<evidence type="ECO:0000256" key="4">
    <source>
        <dbReference type="ARBA" id="ARBA00023004"/>
    </source>
</evidence>
<dbReference type="RefSeq" id="WP_188664828.1">
    <property type="nucleotide sequence ID" value="NZ_BMHV01000014.1"/>
</dbReference>
<dbReference type="NCBIfam" id="NF033749">
    <property type="entry name" value="bact_hemeryth"/>
    <property type="match status" value="1"/>
</dbReference>
<dbReference type="Gene3D" id="1.20.120.50">
    <property type="entry name" value="Hemerythrin-like"/>
    <property type="match status" value="1"/>
</dbReference>
<protein>
    <submittedName>
        <fullName evidence="6">Hemerythrin</fullName>
    </submittedName>
</protein>
<reference evidence="6" key="2">
    <citation type="submission" date="2020-09" db="EMBL/GenBank/DDBJ databases">
        <authorList>
            <person name="Sun Q."/>
            <person name="Zhou Y."/>
        </authorList>
    </citation>
    <scope>NUCLEOTIDE SEQUENCE</scope>
    <source>
        <strain evidence="6">CGMCC 1.15254</strain>
    </source>
</reference>
<gene>
    <name evidence="6" type="ORF">GCM10011332_21670</name>
</gene>
<proteinExistence type="inferred from homology"/>
<dbReference type="InterPro" id="IPR012827">
    <property type="entry name" value="Hemerythrin_metal-bd"/>
</dbReference>
<dbReference type="SUPFAM" id="SSF47188">
    <property type="entry name" value="Hemerythrin-like"/>
    <property type="match status" value="1"/>
</dbReference>
<dbReference type="Proteomes" id="UP000632498">
    <property type="component" value="Unassembled WGS sequence"/>
</dbReference>
<dbReference type="CDD" id="cd12107">
    <property type="entry name" value="Hemerythrin"/>
    <property type="match status" value="1"/>
</dbReference>
<dbReference type="GO" id="GO:0046872">
    <property type="term" value="F:metal ion binding"/>
    <property type="evidence" value="ECO:0007669"/>
    <property type="project" value="UniProtKB-KW"/>
</dbReference>
<evidence type="ECO:0000256" key="2">
    <source>
        <dbReference type="ARBA" id="ARBA00022621"/>
    </source>
</evidence>
<feature type="domain" description="Hemerythrin-like" evidence="5">
    <location>
        <begin position="14"/>
        <end position="126"/>
    </location>
</feature>
<comment type="caution">
    <text evidence="6">The sequence shown here is derived from an EMBL/GenBank/DDBJ whole genome shotgun (WGS) entry which is preliminary data.</text>
</comment>
<comment type="similarity">
    <text evidence="1">Belongs to the hemerythrin family.</text>
</comment>
<dbReference type="AlphaFoldDB" id="A0A917FCW3"/>
<sequence>MTRLVWSDEYSVGDAEIDRQHQEIFSLIDRLDDQDMDASAMSVTFEKLDIYVREHFADEEEKMKAGAYPDLDSHMRQHDEFRDWLQSAKESFRTSDGALGAIGQNIHDFLKSWLLAHILYADQAYKGYIQKV</sequence>
<accession>A0A917FCW3</accession>
<dbReference type="NCBIfam" id="TIGR02481">
    <property type="entry name" value="hemeryth_dom"/>
    <property type="match status" value="1"/>
</dbReference>
<evidence type="ECO:0000256" key="1">
    <source>
        <dbReference type="ARBA" id="ARBA00010587"/>
    </source>
</evidence>
<reference evidence="6" key="1">
    <citation type="journal article" date="2014" name="Int. J. Syst. Evol. Microbiol.">
        <title>Complete genome sequence of Corynebacterium casei LMG S-19264T (=DSM 44701T), isolated from a smear-ripened cheese.</title>
        <authorList>
            <consortium name="US DOE Joint Genome Institute (JGI-PGF)"/>
            <person name="Walter F."/>
            <person name="Albersmeier A."/>
            <person name="Kalinowski J."/>
            <person name="Ruckert C."/>
        </authorList>
    </citation>
    <scope>NUCLEOTIDE SEQUENCE</scope>
    <source>
        <strain evidence="6">CGMCC 1.15254</strain>
    </source>
</reference>
<dbReference type="EMBL" id="BMHV01000014">
    <property type="protein sequence ID" value="GGF67223.1"/>
    <property type="molecule type" value="Genomic_DNA"/>
</dbReference>
<organism evidence="6 7">
    <name type="scientific">Terasakiella brassicae</name>
    <dbReference type="NCBI Taxonomy" id="1634917"/>
    <lineage>
        <taxon>Bacteria</taxon>
        <taxon>Pseudomonadati</taxon>
        <taxon>Pseudomonadota</taxon>
        <taxon>Alphaproteobacteria</taxon>
        <taxon>Rhodospirillales</taxon>
        <taxon>Terasakiellaceae</taxon>
        <taxon>Terasakiella</taxon>
    </lineage>
</organism>
<keyword evidence="3" id="KW-0479">Metal-binding</keyword>
<dbReference type="PANTHER" id="PTHR37164:SF1">
    <property type="entry name" value="BACTERIOHEMERYTHRIN"/>
    <property type="match status" value="1"/>
</dbReference>
<evidence type="ECO:0000256" key="3">
    <source>
        <dbReference type="ARBA" id="ARBA00022723"/>
    </source>
</evidence>
<name>A0A917FCW3_9PROT</name>
<evidence type="ECO:0000259" key="5">
    <source>
        <dbReference type="Pfam" id="PF01814"/>
    </source>
</evidence>
<dbReference type="InterPro" id="IPR016131">
    <property type="entry name" value="Haemerythrin_Fe_BS"/>
</dbReference>
<dbReference type="Pfam" id="PF01814">
    <property type="entry name" value="Hemerythrin"/>
    <property type="match status" value="1"/>
</dbReference>
<keyword evidence="2" id="KW-0561">Oxygen transport</keyword>